<sequence length="92" mass="10803">MEFFYRNISRYHRVSSEEEELHDLHHICKEGFEIHPILQHLEMMVFKQCFSLVNLVPSSVTFAYLTYMEVSNCNGMINLITYSIAKSLVKVA</sequence>
<protein>
    <submittedName>
        <fullName evidence="1">Uncharacterized protein</fullName>
    </submittedName>
</protein>
<dbReference type="AlphaFoldDB" id="A0A445ECM1"/>
<proteinExistence type="predicted"/>
<organism evidence="1 2">
    <name type="scientific">Arachis hypogaea</name>
    <name type="common">Peanut</name>
    <dbReference type="NCBI Taxonomy" id="3818"/>
    <lineage>
        <taxon>Eukaryota</taxon>
        <taxon>Viridiplantae</taxon>
        <taxon>Streptophyta</taxon>
        <taxon>Embryophyta</taxon>
        <taxon>Tracheophyta</taxon>
        <taxon>Spermatophyta</taxon>
        <taxon>Magnoliopsida</taxon>
        <taxon>eudicotyledons</taxon>
        <taxon>Gunneridae</taxon>
        <taxon>Pentapetalae</taxon>
        <taxon>rosids</taxon>
        <taxon>fabids</taxon>
        <taxon>Fabales</taxon>
        <taxon>Fabaceae</taxon>
        <taxon>Papilionoideae</taxon>
        <taxon>50 kb inversion clade</taxon>
        <taxon>dalbergioids sensu lato</taxon>
        <taxon>Dalbergieae</taxon>
        <taxon>Pterocarpus clade</taxon>
        <taxon>Arachis</taxon>
    </lineage>
</organism>
<evidence type="ECO:0000313" key="2">
    <source>
        <dbReference type="Proteomes" id="UP000289738"/>
    </source>
</evidence>
<name>A0A445ECM1_ARAHY</name>
<accession>A0A445ECM1</accession>
<evidence type="ECO:0000313" key="1">
    <source>
        <dbReference type="EMBL" id="RYR73167.1"/>
    </source>
</evidence>
<dbReference type="Proteomes" id="UP000289738">
    <property type="component" value="Chromosome A02"/>
</dbReference>
<comment type="caution">
    <text evidence="1">The sequence shown here is derived from an EMBL/GenBank/DDBJ whole genome shotgun (WGS) entry which is preliminary data.</text>
</comment>
<dbReference type="EMBL" id="SDMP01000002">
    <property type="protein sequence ID" value="RYR73167.1"/>
    <property type="molecule type" value="Genomic_DNA"/>
</dbReference>
<keyword evidence="2" id="KW-1185">Reference proteome</keyword>
<gene>
    <name evidence="1" type="ORF">Ahy_A02g007500</name>
</gene>
<reference evidence="1 2" key="1">
    <citation type="submission" date="2019-01" db="EMBL/GenBank/DDBJ databases">
        <title>Sequencing of cultivated peanut Arachis hypogaea provides insights into genome evolution and oil improvement.</title>
        <authorList>
            <person name="Chen X."/>
        </authorList>
    </citation>
    <scope>NUCLEOTIDE SEQUENCE [LARGE SCALE GENOMIC DNA]</scope>
    <source>
        <strain evidence="2">cv. Fuhuasheng</strain>
        <tissue evidence="1">Leaves</tissue>
    </source>
</reference>